<keyword evidence="3" id="KW-1185">Reference proteome</keyword>
<name>F4FYF7_METCR</name>
<dbReference type="SUPFAM" id="SSF53218">
    <property type="entry name" value="Molybdenum cofactor biosynthesis proteins"/>
    <property type="match status" value="1"/>
</dbReference>
<dbReference type="SMART" id="SM00852">
    <property type="entry name" value="MoCF_biosynth"/>
    <property type="match status" value="1"/>
</dbReference>
<evidence type="ECO:0000313" key="3">
    <source>
        <dbReference type="Proteomes" id="UP000007812"/>
    </source>
</evidence>
<dbReference type="CDD" id="cd00885">
    <property type="entry name" value="cinA"/>
    <property type="match status" value="1"/>
</dbReference>
<dbReference type="Gene3D" id="3.40.980.10">
    <property type="entry name" value="MoaB/Mog-like domain"/>
    <property type="match status" value="1"/>
</dbReference>
<dbReference type="OrthoDB" id="372037at2157"/>
<dbReference type="InterPro" id="IPR050101">
    <property type="entry name" value="CinA"/>
</dbReference>
<dbReference type="EMBL" id="CP002656">
    <property type="protein sequence ID" value="AEB94276.1"/>
    <property type="molecule type" value="Genomic_DNA"/>
</dbReference>
<dbReference type="GeneID" id="10492362"/>
<dbReference type="eggNOG" id="arCOG00215">
    <property type="taxonomic scope" value="Archaea"/>
</dbReference>
<dbReference type="PATRIC" id="fig|1006006.8.peg.168"/>
<dbReference type="AlphaFoldDB" id="F4FYF7"/>
<organism evidence="2 3">
    <name type="scientific">Metallosphaera cuprina (strain Ar-4)</name>
    <dbReference type="NCBI Taxonomy" id="1006006"/>
    <lineage>
        <taxon>Archaea</taxon>
        <taxon>Thermoproteota</taxon>
        <taxon>Thermoprotei</taxon>
        <taxon>Sulfolobales</taxon>
        <taxon>Sulfolobaceae</taxon>
        <taxon>Metallosphaera</taxon>
    </lineage>
</organism>
<dbReference type="RefSeq" id="WP_013736776.1">
    <property type="nucleotide sequence ID" value="NC_015435.1"/>
</dbReference>
<gene>
    <name evidence="2" type="ordered locus">Mcup_0167</name>
</gene>
<protein>
    <submittedName>
        <fullName evidence="2">Competence damage-inducible protein A</fullName>
    </submittedName>
</protein>
<evidence type="ECO:0000259" key="1">
    <source>
        <dbReference type="SMART" id="SM00852"/>
    </source>
</evidence>
<dbReference type="STRING" id="1006006.Mcup_0167"/>
<dbReference type="PANTHER" id="PTHR13939:SF0">
    <property type="entry name" value="NMN AMIDOHYDROLASE-LIKE PROTEIN YFAY"/>
    <property type="match status" value="1"/>
</dbReference>
<accession>F4FYF7</accession>
<dbReference type="InterPro" id="IPR001453">
    <property type="entry name" value="MoaB/Mog_dom"/>
</dbReference>
<dbReference type="InterPro" id="IPR036425">
    <property type="entry name" value="MoaB/Mog-like_dom_sf"/>
</dbReference>
<reference evidence="2 3" key="1">
    <citation type="journal article" date="2011" name="J. Bacteriol.">
        <title>Complete genome sequence of Metallosphaera cuprina, a metal sulfide-oxidizing archaeon from a hot spring.</title>
        <authorList>
            <person name="Liu L.J."/>
            <person name="You X.Y."/>
            <person name="Zheng H."/>
            <person name="Wang S."/>
            <person name="Jiang C.Y."/>
            <person name="Liu S.J."/>
        </authorList>
    </citation>
    <scope>NUCLEOTIDE SEQUENCE [LARGE SCALE GENOMIC DNA]</scope>
    <source>
        <strain evidence="2 3">Ar-4</strain>
    </source>
</reference>
<feature type="domain" description="MoaB/Mog" evidence="1">
    <location>
        <begin position="8"/>
        <end position="176"/>
    </location>
</feature>
<dbReference type="HOGENOM" id="CLU_030805_0_5_2"/>
<proteinExistence type="predicted"/>
<sequence>MHTVYKAEILSVGNELLSGRTINTNSAYIAQRLTILGYSVRRITTIGDNLEDISLVIKEIIERKPKLLVITGGLGPTYDDITVEGLAKALNLKTIINEDALNELKEKYMKRGLELTQERIKMAILPEGALSVKNTQGIAPGFMLKYNETVILVTPGVPKEMEAVLDYFINNLLNEKPPIHYYEESFLVKGVMESELAPHIKKMVKEYDIYIKTHPKGHETKDPFLEIQVVSSGLNKDETLNRVKDTIARLKTIVKQLNGVIID</sequence>
<dbReference type="Pfam" id="PF00994">
    <property type="entry name" value="MoCF_biosynth"/>
    <property type="match status" value="1"/>
</dbReference>
<dbReference type="PANTHER" id="PTHR13939">
    <property type="entry name" value="NICOTINAMIDE-NUCLEOTIDE AMIDOHYDROLASE PNCC"/>
    <property type="match status" value="1"/>
</dbReference>
<dbReference type="NCBIfam" id="NF002291">
    <property type="entry name" value="PRK01215.1"/>
    <property type="match status" value="1"/>
</dbReference>
<dbReference type="Proteomes" id="UP000007812">
    <property type="component" value="Chromosome"/>
</dbReference>
<dbReference type="KEGG" id="mcn:Mcup_0167"/>
<evidence type="ECO:0000313" key="2">
    <source>
        <dbReference type="EMBL" id="AEB94276.1"/>
    </source>
</evidence>